<protein>
    <recommendedName>
        <fullName evidence="4">Apple domain-containing protein</fullName>
    </recommendedName>
</protein>
<sequence>MPPVPPPLPPPSSLIDAPPPPQLVPRPVVCESRPPGTLLLHLAIHSGGSFKNHWGYFIQSEHNPAFGTIVHVVGDVKNGFEFEVKRNHDFNTTSPAPLHIIPLQWIDGKYFNEAMLNNGVQELDDKPVCDFEKCVYKIKPPKGSLNSATSSVFLLLALGVEALAASSPSATCTSKYGTVSIASNKIPRATTSVQTKVTVIRKVTRRVTVIVVPKAKTTTQKVTVKSTVTATVNPNVKVATSTATGNVASNYEQTTVLTRKFTTTLVATSFTTTAKVTTSTISAAPSFKPIKEFGGYQARKAKRDAVGGLRMALAKSQYVQRVDCTKRIPYTSIKTTTTVVQGPRKTVAAKTSTKVVTTTQTETSTEYPDDVTSTVTETVSPTVTNFVLVTDTSSSTETVTVETIIPAAEPVYAACGANNMMVTANGGHPVPFVDMTIEFGVASVGAAQGDAYKCCTSCMQNPLCFLSFLADQDGSCTILYSSTNVCPNGQIQVGNYKSQAGSSSTYHWMNGPCGYIVNGGEVGS</sequence>
<gene>
    <name evidence="2" type="ORF">HYE67_000287</name>
</gene>
<dbReference type="EMBL" id="CP064747">
    <property type="protein sequence ID" value="QPC58056.1"/>
    <property type="molecule type" value="Genomic_DNA"/>
</dbReference>
<evidence type="ECO:0000313" key="2">
    <source>
        <dbReference type="EMBL" id="QPC58056.1"/>
    </source>
</evidence>
<dbReference type="Proteomes" id="UP000663297">
    <property type="component" value="Chromosome 1"/>
</dbReference>
<organism evidence="2 3">
    <name type="scientific">Fusarium culmorum</name>
    <dbReference type="NCBI Taxonomy" id="5516"/>
    <lineage>
        <taxon>Eukaryota</taxon>
        <taxon>Fungi</taxon>
        <taxon>Dikarya</taxon>
        <taxon>Ascomycota</taxon>
        <taxon>Pezizomycotina</taxon>
        <taxon>Sordariomycetes</taxon>
        <taxon>Hypocreomycetidae</taxon>
        <taxon>Hypocreales</taxon>
        <taxon>Nectriaceae</taxon>
        <taxon>Fusarium</taxon>
    </lineage>
</organism>
<evidence type="ECO:0000256" key="1">
    <source>
        <dbReference type="SAM" id="MobiDB-lite"/>
    </source>
</evidence>
<evidence type="ECO:0000313" key="3">
    <source>
        <dbReference type="Proteomes" id="UP000663297"/>
    </source>
</evidence>
<dbReference type="AlphaFoldDB" id="A0A7S8CXG6"/>
<dbReference type="Pfam" id="PF20174">
    <property type="entry name" value="DUF6540"/>
    <property type="match status" value="1"/>
</dbReference>
<evidence type="ECO:0008006" key="4">
    <source>
        <dbReference type="Google" id="ProtNLM"/>
    </source>
</evidence>
<feature type="region of interest" description="Disordered" evidence="1">
    <location>
        <begin position="1"/>
        <end position="20"/>
    </location>
</feature>
<accession>A0A7S8CXG6</accession>
<name>A0A7S8CXG6_FUSCU</name>
<dbReference type="InterPro" id="IPR046670">
    <property type="entry name" value="DUF6540"/>
</dbReference>
<reference evidence="2" key="1">
    <citation type="submission" date="2020-11" db="EMBL/GenBank/DDBJ databases">
        <title>The chromosome-scale genome resource for two endophytic Fusarium species: F. culmorum and F. pseudograminearum.</title>
        <authorList>
            <person name="Yuan Z."/>
        </authorList>
    </citation>
    <scope>NUCLEOTIDE SEQUENCE</scope>
    <source>
        <strain evidence="2">Class2-1B</strain>
    </source>
</reference>
<proteinExistence type="predicted"/>